<proteinExistence type="predicted"/>
<dbReference type="InterPro" id="IPR011697">
    <property type="entry name" value="Peptidase_C26"/>
</dbReference>
<dbReference type="Gene3D" id="3.40.50.880">
    <property type="match status" value="1"/>
</dbReference>
<evidence type="ECO:0000313" key="1">
    <source>
        <dbReference type="EMBL" id="AUG88566.1"/>
    </source>
</evidence>
<dbReference type="SUPFAM" id="SSF52317">
    <property type="entry name" value="Class I glutamine amidotransferase-like"/>
    <property type="match status" value="1"/>
</dbReference>
<organism evidence="1 2">
    <name type="scientific">Pseudomonas phage TC6</name>
    <dbReference type="NCBI Taxonomy" id="2060947"/>
    <lineage>
        <taxon>Viruses</taxon>
        <taxon>Duplodnaviria</taxon>
        <taxon>Heunggongvirae</taxon>
        <taxon>Uroviricota</taxon>
        <taxon>Caudoviricetes</taxon>
        <taxon>Zobellviridae</taxon>
        <taxon>Paundecimvirus</taxon>
        <taxon>Paundecimvirus PA11</taxon>
    </lineage>
</organism>
<dbReference type="GO" id="GO:0016787">
    <property type="term" value="F:hydrolase activity"/>
    <property type="evidence" value="ECO:0007669"/>
    <property type="project" value="InterPro"/>
</dbReference>
<sequence length="206" mass="23510">MPKVVIINGNGQYAEMFKRMGWEVGSIKDFFTADLIQFTGGEDVTPMLYGEGVHPKTYHNERRDLEEAGYFAFAQRNKIRMAGICRGGQFLNVMNGGKMYQHVNGHAKGREHDLEDRFSGEQLSVTSTHHQMMIPGYNGEIIAVAYESKVKESYDSVFLANEADVEVVYYDNTKSLCFQPHPESYNADSTRDYYFELLNRYLGLKA</sequence>
<dbReference type="InterPro" id="IPR029062">
    <property type="entry name" value="Class_I_gatase-like"/>
</dbReference>
<accession>A0A2H5BQY0</accession>
<dbReference type="Proteomes" id="UP000241282">
    <property type="component" value="Segment"/>
</dbReference>
<reference evidence="1 2" key="1">
    <citation type="submission" date="2017-12" db="EMBL/GenBank/DDBJ databases">
        <title>Genomic identification of Pseudomonas aeruginosa phage TC6.</title>
        <authorList>
            <person name="Lu S."/>
            <person name="Tang C."/>
            <person name="Deng C."/>
            <person name="Zhang Y."/>
            <person name="Xiao C."/>
        </authorList>
    </citation>
    <scope>NUCLEOTIDE SEQUENCE [LARGE SCALE GENOMIC DNA]</scope>
</reference>
<keyword evidence="1" id="KW-0808">Transferase</keyword>
<name>A0A2H5BQY0_9CAUD</name>
<dbReference type="PROSITE" id="PS51273">
    <property type="entry name" value="GATASE_TYPE_1"/>
    <property type="match status" value="1"/>
</dbReference>
<gene>
    <name evidence="1" type="primary">TC6_055</name>
</gene>
<protein>
    <submittedName>
        <fullName evidence="1">Putative glutamine amidotransferase</fullName>
    </submittedName>
</protein>
<keyword evidence="1" id="KW-0315">Glutamine amidotransferase</keyword>
<evidence type="ECO:0000313" key="2">
    <source>
        <dbReference type="Proteomes" id="UP000241282"/>
    </source>
</evidence>
<dbReference type="Pfam" id="PF07722">
    <property type="entry name" value="Peptidase_C26"/>
    <property type="match status" value="1"/>
</dbReference>
<dbReference type="EMBL" id="MG676466">
    <property type="protein sequence ID" value="AUG88566.1"/>
    <property type="molecule type" value="Genomic_DNA"/>
</dbReference>
<dbReference type="GO" id="GO:0016740">
    <property type="term" value="F:transferase activity"/>
    <property type="evidence" value="ECO:0007669"/>
    <property type="project" value="UniProtKB-KW"/>
</dbReference>